<dbReference type="GO" id="GO:0005737">
    <property type="term" value="C:cytoplasm"/>
    <property type="evidence" value="ECO:0007669"/>
    <property type="project" value="TreeGrafter"/>
</dbReference>
<comment type="cofactor">
    <cofactor evidence="1">
        <name>FAD</name>
        <dbReference type="ChEBI" id="CHEBI:57692"/>
    </cofactor>
</comment>
<dbReference type="Pfam" id="PF01266">
    <property type="entry name" value="DAO"/>
    <property type="match status" value="1"/>
</dbReference>
<dbReference type="InterPro" id="IPR023209">
    <property type="entry name" value="DAO"/>
</dbReference>
<dbReference type="InterPro" id="IPR006076">
    <property type="entry name" value="FAD-dep_OxRdtase"/>
</dbReference>
<gene>
    <name evidence="10" type="primary">dadA_1</name>
    <name evidence="10" type="ORF">BN1051_01103</name>
</gene>
<dbReference type="PATRIC" id="fig|1461584.3.peg.1094"/>
<evidence type="ECO:0000256" key="3">
    <source>
        <dbReference type="ARBA" id="ARBA00022630"/>
    </source>
</evidence>
<sequence length="309" mass="32854">MVGAGVIGLTTAVVLAERGYPVELVSAGRGRATASHAAAALIGPAVPLFGEQMLAWAETGIREFSKLARDGGRGVRLQDGRLVTATTDETPEWAYRIPGYGPCSPEERAGFPVAFWAELPIVDMLPYLDYLEQRLRLAGGTVTERTVTDLRDGWPPETVVVNSAGAAAGKFAADDQLTPVYGLSVIVPNPGLDTFFYEAAASEWVSWFCHGDRLSLGGDALLQPPADPEAAAAEIIARCAAVEPRLQGLEPLEIRVGARPMRETARLEWDAASPAPLLHHYGHGSVGVTTSWGAAFDAADLIEEELPGR</sequence>
<evidence type="ECO:0000256" key="8">
    <source>
        <dbReference type="ARBA" id="ARBA00049547"/>
    </source>
</evidence>
<dbReference type="InterPro" id="IPR006181">
    <property type="entry name" value="D-amino_acid_oxidase_CS"/>
</dbReference>
<evidence type="ECO:0000256" key="5">
    <source>
        <dbReference type="ARBA" id="ARBA00023002"/>
    </source>
</evidence>
<reference evidence="10" key="1">
    <citation type="submission" date="2014-07" db="EMBL/GenBank/DDBJ databases">
        <authorList>
            <person name="Urmite Genomes Urmite Genomes"/>
        </authorList>
    </citation>
    <scope>NUCLEOTIDE SEQUENCE</scope>
    <source>
        <strain evidence="10">11W110_air</strain>
    </source>
</reference>
<evidence type="ECO:0000256" key="2">
    <source>
        <dbReference type="ARBA" id="ARBA00006730"/>
    </source>
</evidence>
<dbReference type="PANTHER" id="PTHR11530">
    <property type="entry name" value="D-AMINO ACID OXIDASE"/>
    <property type="match status" value="1"/>
</dbReference>
<dbReference type="AlphaFoldDB" id="A0A078MNB7"/>
<keyword evidence="4" id="KW-0274">FAD</keyword>
<dbReference type="Gene3D" id="3.30.9.10">
    <property type="entry name" value="D-Amino Acid Oxidase, subunit A, domain 2"/>
    <property type="match status" value="1"/>
</dbReference>
<feature type="domain" description="FAD dependent oxidoreductase" evidence="9">
    <location>
        <begin position="2"/>
        <end position="301"/>
    </location>
</feature>
<dbReference type="GO" id="GO:0071949">
    <property type="term" value="F:FAD binding"/>
    <property type="evidence" value="ECO:0007669"/>
    <property type="project" value="InterPro"/>
</dbReference>
<name>A0A078MNB7_9MICC</name>
<keyword evidence="3" id="KW-0285">Flavoprotein</keyword>
<dbReference type="EC" id="1.4.3.3" evidence="6"/>
<dbReference type="SUPFAM" id="SSF51971">
    <property type="entry name" value="Nucleotide-binding domain"/>
    <property type="match status" value="1"/>
</dbReference>
<dbReference type="GO" id="GO:0003884">
    <property type="term" value="F:D-amino-acid oxidase activity"/>
    <property type="evidence" value="ECO:0007669"/>
    <property type="project" value="UniProtKB-EC"/>
</dbReference>
<evidence type="ECO:0000256" key="7">
    <source>
        <dbReference type="ARBA" id="ARBA00039751"/>
    </source>
</evidence>
<dbReference type="GO" id="GO:0019478">
    <property type="term" value="P:D-amino acid catabolic process"/>
    <property type="evidence" value="ECO:0007669"/>
    <property type="project" value="TreeGrafter"/>
</dbReference>
<evidence type="ECO:0000256" key="1">
    <source>
        <dbReference type="ARBA" id="ARBA00001974"/>
    </source>
</evidence>
<comment type="catalytic activity">
    <reaction evidence="8">
        <text>a D-alpha-amino acid + O2 + H2O = a 2-oxocarboxylate + H2O2 + NH4(+)</text>
        <dbReference type="Rhea" id="RHEA:21816"/>
        <dbReference type="ChEBI" id="CHEBI:15377"/>
        <dbReference type="ChEBI" id="CHEBI:15379"/>
        <dbReference type="ChEBI" id="CHEBI:16240"/>
        <dbReference type="ChEBI" id="CHEBI:28938"/>
        <dbReference type="ChEBI" id="CHEBI:35179"/>
        <dbReference type="ChEBI" id="CHEBI:59871"/>
        <dbReference type="EC" id="1.4.3.3"/>
    </reaction>
    <physiologicalReaction direction="left-to-right" evidence="8">
        <dbReference type="Rhea" id="RHEA:21817"/>
    </physiologicalReaction>
</comment>
<evidence type="ECO:0000259" key="9">
    <source>
        <dbReference type="Pfam" id="PF01266"/>
    </source>
</evidence>
<evidence type="ECO:0000256" key="4">
    <source>
        <dbReference type="ARBA" id="ARBA00022827"/>
    </source>
</evidence>
<comment type="similarity">
    <text evidence="2">Belongs to the DAMOX/DASOX family.</text>
</comment>
<dbReference type="PANTHER" id="PTHR11530:SF11">
    <property type="entry name" value="D-ASPARTATE OXIDASE"/>
    <property type="match status" value="1"/>
</dbReference>
<dbReference type="Gene3D" id="3.40.50.720">
    <property type="entry name" value="NAD(P)-binding Rossmann-like Domain"/>
    <property type="match status" value="1"/>
</dbReference>
<dbReference type="PROSITE" id="PS00677">
    <property type="entry name" value="DAO"/>
    <property type="match status" value="1"/>
</dbReference>
<dbReference type="EMBL" id="LN483070">
    <property type="protein sequence ID" value="CEA07780.1"/>
    <property type="molecule type" value="Genomic_DNA"/>
</dbReference>
<evidence type="ECO:0000256" key="6">
    <source>
        <dbReference type="ARBA" id="ARBA00039101"/>
    </source>
</evidence>
<proteinExistence type="inferred from homology"/>
<organism evidence="10">
    <name type="scientific">Arthrobacter saudimassiliensis</name>
    <dbReference type="NCBI Taxonomy" id="1461584"/>
    <lineage>
        <taxon>Bacteria</taxon>
        <taxon>Bacillati</taxon>
        <taxon>Actinomycetota</taxon>
        <taxon>Actinomycetes</taxon>
        <taxon>Micrococcales</taxon>
        <taxon>Micrococcaceae</taxon>
        <taxon>Arthrobacter</taxon>
    </lineage>
</organism>
<protein>
    <recommendedName>
        <fullName evidence="7">D-amino-acid oxidase</fullName>
        <ecNumber evidence="6">1.4.3.3</ecNumber>
    </recommendedName>
</protein>
<evidence type="ECO:0000313" key="10">
    <source>
        <dbReference type="EMBL" id="CEA07780.1"/>
    </source>
</evidence>
<accession>A0A078MNB7</accession>
<keyword evidence="5" id="KW-0560">Oxidoreductase</keyword>